<comment type="caution">
    <text evidence="1">The sequence shown here is derived from an EMBL/GenBank/DDBJ whole genome shotgun (WGS) entry which is preliminary data.</text>
</comment>
<evidence type="ECO:0000313" key="1">
    <source>
        <dbReference type="EMBL" id="KAF1754350.1"/>
    </source>
</evidence>
<dbReference type="Proteomes" id="UP000483820">
    <property type="component" value="Chromosome V"/>
</dbReference>
<dbReference type="AlphaFoldDB" id="A0A6A5GGR8"/>
<dbReference type="RefSeq" id="XP_053582791.1">
    <property type="nucleotide sequence ID" value="XM_053733878.1"/>
</dbReference>
<protein>
    <recommendedName>
        <fullName evidence="3">DUF38 domain-containing protein</fullName>
    </recommendedName>
</protein>
<dbReference type="CTD" id="78777035"/>
<sequence>MSRSKPLTYQSAKAVLEYISFGKRKCFYAMCPAIRKMEEILPYHLKLVKLFSMAQDDILMYIDSFQFHFEKCEGNQMRMVNRATKTDVDRLTCLGPEQAAEKFLLYNLSREGTRIKTVKLIDAPEFISKCIPIAIKNLDVFRTAFTARFPTNISIENVEIDTTVREDILKMAKHVIIPVHVKGRINTEIVSEWNCESIRIESSMYYTEIADYCNKVSKRTDRPIGSRLMARHSVPMELFDVLDILHSEMNARKTMLNGRECATISIDESTELNVYGLTNDDHYVVVEVCARGSAIDQDV</sequence>
<evidence type="ECO:0000313" key="2">
    <source>
        <dbReference type="Proteomes" id="UP000483820"/>
    </source>
</evidence>
<dbReference type="PANTHER" id="PTHR31379:SF4">
    <property type="entry name" value="F-BOX C PROTEIN-RELATED"/>
    <property type="match status" value="1"/>
</dbReference>
<dbReference type="KEGG" id="crq:GCK72_020910"/>
<evidence type="ECO:0008006" key="3">
    <source>
        <dbReference type="Google" id="ProtNLM"/>
    </source>
</evidence>
<reference evidence="1 2" key="1">
    <citation type="submission" date="2019-12" db="EMBL/GenBank/DDBJ databases">
        <title>Chromosome-level assembly of the Caenorhabditis remanei genome.</title>
        <authorList>
            <person name="Teterina A.A."/>
            <person name="Willis J.H."/>
            <person name="Phillips P.C."/>
        </authorList>
    </citation>
    <scope>NUCLEOTIDE SEQUENCE [LARGE SCALE GENOMIC DNA]</scope>
    <source>
        <strain evidence="1 2">PX506</strain>
        <tissue evidence="1">Whole organism</tissue>
    </source>
</reference>
<proteinExistence type="predicted"/>
<dbReference type="EMBL" id="WUAV01000005">
    <property type="protein sequence ID" value="KAF1754350.1"/>
    <property type="molecule type" value="Genomic_DNA"/>
</dbReference>
<organism evidence="1 2">
    <name type="scientific">Caenorhabditis remanei</name>
    <name type="common">Caenorhabditis vulgaris</name>
    <dbReference type="NCBI Taxonomy" id="31234"/>
    <lineage>
        <taxon>Eukaryota</taxon>
        <taxon>Metazoa</taxon>
        <taxon>Ecdysozoa</taxon>
        <taxon>Nematoda</taxon>
        <taxon>Chromadorea</taxon>
        <taxon>Rhabditida</taxon>
        <taxon>Rhabditina</taxon>
        <taxon>Rhabditomorpha</taxon>
        <taxon>Rhabditoidea</taxon>
        <taxon>Rhabditidae</taxon>
        <taxon>Peloderinae</taxon>
        <taxon>Caenorhabditis</taxon>
    </lineage>
</organism>
<dbReference type="InterPro" id="IPR021942">
    <property type="entry name" value="DUF3557"/>
</dbReference>
<dbReference type="PANTHER" id="PTHR31379">
    <property type="entry name" value="F-BOX C PROTEIN-RELATED-RELATED"/>
    <property type="match status" value="1"/>
</dbReference>
<name>A0A6A5GGR8_CAERE</name>
<dbReference type="GeneID" id="78777035"/>
<gene>
    <name evidence="1" type="ORF">GCK72_020910</name>
</gene>
<accession>A0A6A5GGR8</accession>